<dbReference type="GO" id="GO:0006412">
    <property type="term" value="P:translation"/>
    <property type="evidence" value="ECO:0007669"/>
    <property type="project" value="InterPro"/>
</dbReference>
<keyword evidence="3" id="KW-0687">Ribonucleoprotein</keyword>
<evidence type="ECO:0000256" key="2">
    <source>
        <dbReference type="ARBA" id="ARBA00022980"/>
    </source>
</evidence>
<keyword evidence="2 5" id="KW-0689">Ribosomal protein</keyword>
<dbReference type="OrthoDB" id="9972728at2759"/>
<dbReference type="Gene3D" id="1.10.455.10">
    <property type="entry name" value="Ribosomal protein S7 domain"/>
    <property type="match status" value="1"/>
</dbReference>
<comment type="similarity">
    <text evidence="1">Belongs to the universal ribosomal protein uS7 family.</text>
</comment>
<evidence type="ECO:0000259" key="4">
    <source>
        <dbReference type="Pfam" id="PF00177"/>
    </source>
</evidence>
<sequence length="244" mass="27953">MRAGHFDRYNLHFPERRRRRRRRVEMLSVLRSIRVGLPRHLPNQRSLSTTPDHMGKVMRTVSALTTGTDNALDDVIAAPKEEPEIIEVPVAYTPQFMTLPPAEDPLLHLFTSYIMLHGEREKASKTTSRVLLYLHAYTRQPPLEIFRQALHMAAPAVRCMNQRRGAKAIVKPVPLSEKQRMRKAIEWIWEVVNVRSKSATIGKTLAERTAREMIKILNGDSSVLKKKEEIHKVAMANRGAARGR</sequence>
<protein>
    <submittedName>
        <fullName evidence="5">Ribosomal protein S7 domain-containing protein</fullName>
    </submittedName>
</protein>
<feature type="domain" description="Small ribosomal subunit protein uS7" evidence="4">
    <location>
        <begin position="96"/>
        <end position="238"/>
    </location>
</feature>
<dbReference type="Proteomes" id="UP000813824">
    <property type="component" value="Unassembled WGS sequence"/>
</dbReference>
<dbReference type="PANTHER" id="PTHR11205">
    <property type="entry name" value="RIBOSOMAL PROTEIN S7"/>
    <property type="match status" value="1"/>
</dbReference>
<dbReference type="CDD" id="cd14868">
    <property type="entry name" value="uS7_Mitochondria_Fungi"/>
    <property type="match status" value="1"/>
</dbReference>
<dbReference type="InterPro" id="IPR023798">
    <property type="entry name" value="Ribosomal_uS7_dom"/>
</dbReference>
<organism evidence="5 6">
    <name type="scientific">Cristinia sonorae</name>
    <dbReference type="NCBI Taxonomy" id="1940300"/>
    <lineage>
        <taxon>Eukaryota</taxon>
        <taxon>Fungi</taxon>
        <taxon>Dikarya</taxon>
        <taxon>Basidiomycota</taxon>
        <taxon>Agaricomycotina</taxon>
        <taxon>Agaricomycetes</taxon>
        <taxon>Agaricomycetidae</taxon>
        <taxon>Agaricales</taxon>
        <taxon>Pleurotineae</taxon>
        <taxon>Stephanosporaceae</taxon>
        <taxon>Cristinia</taxon>
    </lineage>
</organism>
<evidence type="ECO:0000313" key="5">
    <source>
        <dbReference type="EMBL" id="KAH8102229.1"/>
    </source>
</evidence>
<dbReference type="InterPro" id="IPR047988">
    <property type="entry name" value="Ribosomal_uS7m_fungi"/>
</dbReference>
<dbReference type="InterPro" id="IPR000235">
    <property type="entry name" value="Ribosomal_uS7"/>
</dbReference>
<dbReference type="SUPFAM" id="SSF47973">
    <property type="entry name" value="Ribosomal protein S7"/>
    <property type="match status" value="1"/>
</dbReference>
<dbReference type="GO" id="GO:1990904">
    <property type="term" value="C:ribonucleoprotein complex"/>
    <property type="evidence" value="ECO:0007669"/>
    <property type="project" value="UniProtKB-KW"/>
</dbReference>
<name>A0A8K0UR77_9AGAR</name>
<evidence type="ECO:0000256" key="1">
    <source>
        <dbReference type="ARBA" id="ARBA00007151"/>
    </source>
</evidence>
<dbReference type="InterPro" id="IPR036823">
    <property type="entry name" value="Ribosomal_uS7_dom_sf"/>
</dbReference>
<keyword evidence="6" id="KW-1185">Reference proteome</keyword>
<proteinExistence type="inferred from homology"/>
<reference evidence="5" key="1">
    <citation type="journal article" date="2021" name="New Phytol.">
        <title>Evolutionary innovations through gain and loss of genes in the ectomycorrhizal Boletales.</title>
        <authorList>
            <person name="Wu G."/>
            <person name="Miyauchi S."/>
            <person name="Morin E."/>
            <person name="Kuo A."/>
            <person name="Drula E."/>
            <person name="Varga T."/>
            <person name="Kohler A."/>
            <person name="Feng B."/>
            <person name="Cao Y."/>
            <person name="Lipzen A."/>
            <person name="Daum C."/>
            <person name="Hundley H."/>
            <person name="Pangilinan J."/>
            <person name="Johnson J."/>
            <person name="Barry K."/>
            <person name="LaButti K."/>
            <person name="Ng V."/>
            <person name="Ahrendt S."/>
            <person name="Min B."/>
            <person name="Choi I.G."/>
            <person name="Park H."/>
            <person name="Plett J.M."/>
            <person name="Magnuson J."/>
            <person name="Spatafora J.W."/>
            <person name="Nagy L.G."/>
            <person name="Henrissat B."/>
            <person name="Grigoriev I.V."/>
            <person name="Yang Z.L."/>
            <person name="Xu J."/>
            <person name="Martin F.M."/>
        </authorList>
    </citation>
    <scope>NUCLEOTIDE SEQUENCE</scope>
    <source>
        <strain evidence="5">KKN 215</strain>
    </source>
</reference>
<evidence type="ECO:0000256" key="3">
    <source>
        <dbReference type="ARBA" id="ARBA00023274"/>
    </source>
</evidence>
<comment type="caution">
    <text evidence="5">The sequence shown here is derived from an EMBL/GenBank/DDBJ whole genome shotgun (WGS) entry which is preliminary data.</text>
</comment>
<accession>A0A8K0UR77</accession>
<dbReference type="EMBL" id="JAEVFJ010000010">
    <property type="protein sequence ID" value="KAH8102229.1"/>
    <property type="molecule type" value="Genomic_DNA"/>
</dbReference>
<dbReference type="Pfam" id="PF00177">
    <property type="entry name" value="Ribosomal_S7"/>
    <property type="match status" value="1"/>
</dbReference>
<gene>
    <name evidence="5" type="ORF">BXZ70DRAFT_1076765</name>
</gene>
<evidence type="ECO:0000313" key="6">
    <source>
        <dbReference type="Proteomes" id="UP000813824"/>
    </source>
</evidence>
<dbReference type="GO" id="GO:0005840">
    <property type="term" value="C:ribosome"/>
    <property type="evidence" value="ECO:0007669"/>
    <property type="project" value="UniProtKB-KW"/>
</dbReference>
<dbReference type="AlphaFoldDB" id="A0A8K0UR77"/>